<dbReference type="OrthoDB" id="422827at2759"/>
<dbReference type="InterPro" id="IPR025749">
    <property type="entry name" value="Sphingomyelin_synth-like_dom"/>
</dbReference>
<organism evidence="12 14">
    <name type="scientific">Rhizophagus clarus</name>
    <dbReference type="NCBI Taxonomy" id="94130"/>
    <lineage>
        <taxon>Eukaryota</taxon>
        <taxon>Fungi</taxon>
        <taxon>Fungi incertae sedis</taxon>
        <taxon>Mucoromycota</taxon>
        <taxon>Glomeromycotina</taxon>
        <taxon>Glomeromycetes</taxon>
        <taxon>Glomerales</taxon>
        <taxon>Glomeraceae</taxon>
        <taxon>Rhizophagus</taxon>
    </lineage>
</organism>
<dbReference type="PANTHER" id="PTHR21290:SF27">
    <property type="entry name" value="PHOSPHATIDYLCHOLINE:CERAMIDE CHOLINEPHOSPHOTRANSFERASE 1"/>
    <property type="match status" value="1"/>
</dbReference>
<comment type="caution">
    <text evidence="12">The sequence shown here is derived from an EMBL/GenBank/DDBJ whole genome shotgun (WGS) entry which is preliminary data.</text>
</comment>
<evidence type="ECO:0000256" key="1">
    <source>
        <dbReference type="ARBA" id="ARBA00004141"/>
    </source>
</evidence>
<keyword evidence="6 10" id="KW-1133">Transmembrane helix</keyword>
<dbReference type="EMBL" id="BEXD01000153">
    <property type="protein sequence ID" value="GBB84777.1"/>
    <property type="molecule type" value="Genomic_DNA"/>
</dbReference>
<evidence type="ECO:0000256" key="4">
    <source>
        <dbReference type="ARBA" id="ARBA00022692"/>
    </source>
</evidence>
<evidence type="ECO:0000256" key="2">
    <source>
        <dbReference type="ARBA" id="ARBA00005441"/>
    </source>
</evidence>
<keyword evidence="7" id="KW-0443">Lipid metabolism</keyword>
<keyword evidence="4 10" id="KW-0812">Transmembrane</keyword>
<feature type="domain" description="Sphingomyelin synthase-like" evidence="11">
    <location>
        <begin position="195"/>
        <end position="263"/>
    </location>
</feature>
<sequence length="375" mass="42918">MSENSTITSTEDFPNQTETTNPRNPKRKEENSSNITTLRSNVAEHLHISPILFAEISRTFISMVSIILAGFLCTLAIQSSDYRWKTSGDDMMALVDLGFKVIPHTSHVFLADLFMLTLLIGSLSLNLILAESNIARLIIIRRIFWLLSFLLCFRLITLSVTTLPSPKSCNPIVPGNFLEMLKTSVKLITGSIKACTDNIFSGHSTFITTSVILFRVYCKYKIIVYYSYLHGFVALCLLIATRIHYTVDVILAVFITYSTHSIYFFIVDLCIEKHFLNIRRAEDRLGDTELYQRVAYMPNMFNISLVGAVRWMDGLDIRFRYEEERIRDMTRERARQRRFDCNISSDSNSTEMTHVVVISPPQDEEGEPSKRPETS</sequence>
<reference evidence="13" key="2">
    <citation type="submission" date="2019-10" db="EMBL/GenBank/DDBJ databases">
        <title>Conservation and host-specific expression of non-tandemly repeated heterogenous ribosome RNA gene in arbuscular mycorrhizal fungi.</title>
        <authorList>
            <person name="Maeda T."/>
            <person name="Kobayashi Y."/>
            <person name="Nakagawa T."/>
            <person name="Ezawa T."/>
            <person name="Yamaguchi K."/>
            <person name="Bino T."/>
            <person name="Nishimoto Y."/>
            <person name="Shigenobu S."/>
            <person name="Kawaguchi M."/>
        </authorList>
    </citation>
    <scope>NUCLEOTIDE SEQUENCE</scope>
    <source>
        <strain evidence="13">HR1</strain>
    </source>
</reference>
<evidence type="ECO:0000259" key="11">
    <source>
        <dbReference type="Pfam" id="PF14360"/>
    </source>
</evidence>
<evidence type="ECO:0000256" key="7">
    <source>
        <dbReference type="ARBA" id="ARBA00023098"/>
    </source>
</evidence>
<dbReference type="GO" id="GO:0005789">
    <property type="term" value="C:endoplasmic reticulum membrane"/>
    <property type="evidence" value="ECO:0007669"/>
    <property type="project" value="TreeGrafter"/>
</dbReference>
<evidence type="ECO:0000256" key="6">
    <source>
        <dbReference type="ARBA" id="ARBA00022989"/>
    </source>
</evidence>
<keyword evidence="3 13" id="KW-0808">Transferase</keyword>
<dbReference type="EMBL" id="BLAL01000018">
    <property type="protein sequence ID" value="GES75841.1"/>
    <property type="molecule type" value="Genomic_DNA"/>
</dbReference>
<gene>
    <name evidence="13" type="ORF">RCL2_000324500</name>
    <name evidence="12" type="ORF">RclHR1_11350003</name>
</gene>
<feature type="transmembrane region" description="Helical" evidence="10">
    <location>
        <begin position="225"/>
        <end position="243"/>
    </location>
</feature>
<dbReference type="GO" id="GO:0000139">
    <property type="term" value="C:Golgi membrane"/>
    <property type="evidence" value="ECO:0007669"/>
    <property type="project" value="TreeGrafter"/>
</dbReference>
<accession>A0A2Z6Q484</accession>
<feature type="region of interest" description="Disordered" evidence="9">
    <location>
        <begin position="353"/>
        <end position="375"/>
    </location>
</feature>
<protein>
    <submittedName>
        <fullName evidence="13">Phosphatidylcholine:ceramide cholinephosphotransferase 1-like</fullName>
    </submittedName>
</protein>
<dbReference type="Proteomes" id="UP000247702">
    <property type="component" value="Unassembled WGS sequence"/>
</dbReference>
<dbReference type="PANTHER" id="PTHR21290">
    <property type="entry name" value="SPHINGOMYELIN SYNTHETASE"/>
    <property type="match status" value="1"/>
</dbReference>
<feature type="transmembrane region" description="Helical" evidence="10">
    <location>
        <begin position="199"/>
        <end position="218"/>
    </location>
</feature>
<dbReference type="GO" id="GO:0005886">
    <property type="term" value="C:plasma membrane"/>
    <property type="evidence" value="ECO:0007669"/>
    <property type="project" value="TreeGrafter"/>
</dbReference>
<comment type="similarity">
    <text evidence="2">Belongs to the sphingomyelin synthase family.</text>
</comment>
<dbReference type="GO" id="GO:0047493">
    <property type="term" value="F:ceramide cholinephosphotransferase activity"/>
    <property type="evidence" value="ECO:0007669"/>
    <property type="project" value="TreeGrafter"/>
</dbReference>
<keyword evidence="8 10" id="KW-0472">Membrane</keyword>
<dbReference type="GO" id="GO:0046513">
    <property type="term" value="P:ceramide biosynthetic process"/>
    <property type="evidence" value="ECO:0007669"/>
    <property type="project" value="TreeGrafter"/>
</dbReference>
<reference evidence="12 14" key="1">
    <citation type="submission" date="2017-11" db="EMBL/GenBank/DDBJ databases">
        <title>The genome of Rhizophagus clarus HR1 reveals common genetic basis of auxotrophy among arbuscular mycorrhizal fungi.</title>
        <authorList>
            <person name="Kobayashi Y."/>
        </authorList>
    </citation>
    <scope>NUCLEOTIDE SEQUENCE [LARGE SCALE GENOMIC DNA]</scope>
    <source>
        <strain evidence="12 14">HR1</strain>
    </source>
</reference>
<dbReference type="Pfam" id="PF14360">
    <property type="entry name" value="PAP2_C"/>
    <property type="match status" value="1"/>
</dbReference>
<evidence type="ECO:0000313" key="14">
    <source>
        <dbReference type="Proteomes" id="UP000247702"/>
    </source>
</evidence>
<evidence type="ECO:0000256" key="5">
    <source>
        <dbReference type="ARBA" id="ARBA00022919"/>
    </source>
</evidence>
<dbReference type="GO" id="GO:0006686">
    <property type="term" value="P:sphingomyelin biosynthetic process"/>
    <property type="evidence" value="ECO:0007669"/>
    <property type="project" value="TreeGrafter"/>
</dbReference>
<dbReference type="AlphaFoldDB" id="A0A2Z6Q484"/>
<dbReference type="GO" id="GO:0033188">
    <property type="term" value="F:sphingomyelin synthase activity"/>
    <property type="evidence" value="ECO:0007669"/>
    <property type="project" value="TreeGrafter"/>
</dbReference>
<feature type="transmembrane region" description="Helical" evidence="10">
    <location>
        <begin position="142"/>
        <end position="163"/>
    </location>
</feature>
<evidence type="ECO:0000313" key="13">
    <source>
        <dbReference type="EMBL" id="GES75841.1"/>
    </source>
</evidence>
<feature type="region of interest" description="Disordered" evidence="9">
    <location>
        <begin position="1"/>
        <end position="33"/>
    </location>
</feature>
<evidence type="ECO:0000313" key="12">
    <source>
        <dbReference type="EMBL" id="GBB84777.1"/>
    </source>
</evidence>
<keyword evidence="14" id="KW-1185">Reference proteome</keyword>
<dbReference type="STRING" id="94130.A0A2Z6Q484"/>
<evidence type="ECO:0000256" key="10">
    <source>
        <dbReference type="SAM" id="Phobius"/>
    </source>
</evidence>
<dbReference type="InterPro" id="IPR045221">
    <property type="entry name" value="Sphingomyelin_synth-like"/>
</dbReference>
<feature type="transmembrane region" description="Helical" evidence="10">
    <location>
        <begin position="249"/>
        <end position="271"/>
    </location>
</feature>
<evidence type="ECO:0000256" key="3">
    <source>
        <dbReference type="ARBA" id="ARBA00022679"/>
    </source>
</evidence>
<dbReference type="Proteomes" id="UP000615446">
    <property type="component" value="Unassembled WGS sequence"/>
</dbReference>
<keyword evidence="5" id="KW-0746">Sphingolipid metabolism</keyword>
<feature type="compositionally biased region" description="Polar residues" evidence="9">
    <location>
        <begin position="1"/>
        <end position="23"/>
    </location>
</feature>
<feature type="transmembrane region" description="Helical" evidence="10">
    <location>
        <begin position="108"/>
        <end position="130"/>
    </location>
</feature>
<feature type="transmembrane region" description="Helical" evidence="10">
    <location>
        <begin position="59"/>
        <end position="77"/>
    </location>
</feature>
<comment type="subcellular location">
    <subcellularLocation>
        <location evidence="1">Membrane</location>
        <topology evidence="1">Multi-pass membrane protein</topology>
    </subcellularLocation>
</comment>
<proteinExistence type="inferred from homology"/>
<name>A0A2Z6Q484_9GLOM</name>
<evidence type="ECO:0000256" key="8">
    <source>
        <dbReference type="ARBA" id="ARBA00023136"/>
    </source>
</evidence>
<evidence type="ECO:0000256" key="9">
    <source>
        <dbReference type="SAM" id="MobiDB-lite"/>
    </source>
</evidence>